<reference evidence="3 4" key="1">
    <citation type="journal article" date="2011" name="Stand. Genomic Sci.">
        <title>Complete genome sequence of the halophilic and highly halotolerant Chromohalobacter salexigens type strain (1H11(T)).</title>
        <authorList>
            <person name="Copeland A."/>
            <person name="O'Connor K."/>
            <person name="Lucas S."/>
            <person name="Lapidus A."/>
            <person name="Berry K.W."/>
            <person name="Detter J.C."/>
            <person name="Del Rio T.G."/>
            <person name="Hammon N."/>
            <person name="Dalin E."/>
            <person name="Tice H."/>
            <person name="Pitluck S."/>
            <person name="Bruce D."/>
            <person name="Goodwin L."/>
            <person name="Han C."/>
            <person name="Tapia R."/>
            <person name="Saunders E."/>
            <person name="Schmutz J."/>
            <person name="Brettin T."/>
            <person name="Larimer F."/>
            <person name="Land M."/>
            <person name="Hauser L."/>
            <person name="Vargas C."/>
            <person name="Nieto J.J."/>
            <person name="Kyrpides N.C."/>
            <person name="Ivanova N."/>
            <person name="Goker M."/>
            <person name="Klenk H.P."/>
            <person name="Csonka L.N."/>
            <person name="Woyke T."/>
        </authorList>
    </citation>
    <scope>NUCLEOTIDE SEQUENCE [LARGE SCALE GENOMIC DNA]</scope>
    <source>
        <strain evidence="4">ATCC BAA-138 / DSM 3043 / CIP 106854 / NCIMB 13768 / 1H11</strain>
    </source>
</reference>
<dbReference type="Proteomes" id="UP000000239">
    <property type="component" value="Chromosome"/>
</dbReference>
<dbReference type="PANTHER" id="PTHR42852">
    <property type="entry name" value="THIOL:DISULFIDE INTERCHANGE PROTEIN DSBE"/>
    <property type="match status" value="1"/>
</dbReference>
<accession>Q1R0C6</accession>
<evidence type="ECO:0000259" key="2">
    <source>
        <dbReference type="PROSITE" id="PS51352"/>
    </source>
</evidence>
<dbReference type="PANTHER" id="PTHR42852:SF13">
    <property type="entry name" value="PROTEIN DIPZ"/>
    <property type="match status" value="1"/>
</dbReference>
<sequence>MTAFTLGPLSLPPAHLYAVSAAVALLALGHLVRLPPPRRRLWLTGALLGALLGARLADIALHGEAYREAPLEAVMRWQSGYHPLGALLGAGAWTLGCLRRLPPRYLTRASGVLATCAVLWWGLNAWHPLAGEPPPSHLPPLSLNALDGDAVSLETLSTSSPLIVVLWRSDCHACRQALARVNAVADQVRVITVNEGQSLLQAARFLDAQDMGFAHNLQDPEQRLQAYFGMPDLPLTVYLDAHGRLRNIRSGPLATATLEAWLAALP</sequence>
<dbReference type="GeneID" id="95333222"/>
<dbReference type="InterPro" id="IPR013766">
    <property type="entry name" value="Thioredoxin_domain"/>
</dbReference>
<proteinExistence type="predicted"/>
<dbReference type="InterPro" id="IPR050553">
    <property type="entry name" value="Thioredoxin_ResA/DsbE_sf"/>
</dbReference>
<name>Q1R0C6_CHRI1</name>
<gene>
    <name evidence="3" type="ordered locus">Csal_0470</name>
</gene>
<evidence type="ECO:0000313" key="3">
    <source>
        <dbReference type="EMBL" id="ABE57832.1"/>
    </source>
</evidence>
<dbReference type="RefSeq" id="WP_011505778.1">
    <property type="nucleotide sequence ID" value="NC_007963.1"/>
</dbReference>
<feature type="transmembrane region" description="Helical" evidence="1">
    <location>
        <begin position="14"/>
        <end position="34"/>
    </location>
</feature>
<organism evidence="3 4">
    <name type="scientific">Chromohalobacter israelensis (strain ATCC BAA-138 / DSM 3043 / CIP 106854 / NCIMB 13768 / 1H11)</name>
    <name type="common">Chromohalobacter salexigens</name>
    <dbReference type="NCBI Taxonomy" id="290398"/>
    <lineage>
        <taxon>Bacteria</taxon>
        <taxon>Pseudomonadati</taxon>
        <taxon>Pseudomonadota</taxon>
        <taxon>Gammaproteobacteria</taxon>
        <taxon>Oceanospirillales</taxon>
        <taxon>Halomonadaceae</taxon>
        <taxon>Chromohalobacter</taxon>
    </lineage>
</organism>
<dbReference type="HOGENOM" id="CLU_089636_0_0_6"/>
<keyword evidence="4" id="KW-1185">Reference proteome</keyword>
<dbReference type="STRING" id="290398.Csal_0470"/>
<keyword evidence="1" id="KW-0812">Transmembrane</keyword>
<dbReference type="eggNOG" id="COG0526">
    <property type="taxonomic scope" value="Bacteria"/>
</dbReference>
<dbReference type="InterPro" id="IPR036249">
    <property type="entry name" value="Thioredoxin-like_sf"/>
</dbReference>
<evidence type="ECO:0000313" key="4">
    <source>
        <dbReference type="Proteomes" id="UP000000239"/>
    </source>
</evidence>
<feature type="domain" description="Thioredoxin" evidence="2">
    <location>
        <begin position="132"/>
        <end position="266"/>
    </location>
</feature>
<dbReference type="Gene3D" id="3.40.30.10">
    <property type="entry name" value="Glutaredoxin"/>
    <property type="match status" value="1"/>
</dbReference>
<protein>
    <submittedName>
        <fullName evidence="3">Putative thiol:disulfide interchange protein</fullName>
    </submittedName>
</protein>
<dbReference type="CDD" id="cd02966">
    <property type="entry name" value="TlpA_like_family"/>
    <property type="match status" value="1"/>
</dbReference>
<dbReference type="AlphaFoldDB" id="Q1R0C6"/>
<dbReference type="SUPFAM" id="SSF52833">
    <property type="entry name" value="Thioredoxin-like"/>
    <property type="match status" value="1"/>
</dbReference>
<keyword evidence="1" id="KW-1133">Transmembrane helix</keyword>
<evidence type="ECO:0000256" key="1">
    <source>
        <dbReference type="SAM" id="Phobius"/>
    </source>
</evidence>
<dbReference type="PROSITE" id="PS51352">
    <property type="entry name" value="THIOREDOXIN_2"/>
    <property type="match status" value="1"/>
</dbReference>
<dbReference type="KEGG" id="csa:Csal_0470"/>
<dbReference type="EMBL" id="CP000285">
    <property type="protein sequence ID" value="ABE57832.1"/>
    <property type="molecule type" value="Genomic_DNA"/>
</dbReference>
<feature type="transmembrane region" description="Helical" evidence="1">
    <location>
        <begin position="41"/>
        <end position="61"/>
    </location>
</feature>
<keyword evidence="1" id="KW-0472">Membrane</keyword>